<protein>
    <recommendedName>
        <fullName evidence="6">RING-type domain-containing protein</fullName>
    </recommendedName>
</protein>
<dbReference type="GO" id="GO:0008270">
    <property type="term" value="F:zinc ion binding"/>
    <property type="evidence" value="ECO:0007669"/>
    <property type="project" value="UniProtKB-KW"/>
</dbReference>
<dbReference type="InterPro" id="IPR001841">
    <property type="entry name" value="Znf_RING"/>
</dbReference>
<comment type="caution">
    <text evidence="7">The sequence shown here is derived from an EMBL/GenBank/DDBJ whole genome shotgun (WGS) entry which is preliminary data.</text>
</comment>
<evidence type="ECO:0000256" key="4">
    <source>
        <dbReference type="PROSITE-ProRule" id="PRU00175"/>
    </source>
</evidence>
<accession>A0A9D3QD14</accession>
<feature type="region of interest" description="Disordered" evidence="5">
    <location>
        <begin position="336"/>
        <end position="487"/>
    </location>
</feature>
<gene>
    <name evidence="7" type="ORF">MATL_G00063760</name>
</gene>
<dbReference type="InterPro" id="IPR013083">
    <property type="entry name" value="Znf_RING/FYVE/PHD"/>
</dbReference>
<feature type="region of interest" description="Disordered" evidence="5">
    <location>
        <begin position="217"/>
        <end position="254"/>
    </location>
</feature>
<evidence type="ECO:0000256" key="3">
    <source>
        <dbReference type="ARBA" id="ARBA00022833"/>
    </source>
</evidence>
<dbReference type="PANTHER" id="PTHR13492:SF2">
    <property type="entry name" value="RING FINGER PROTEIN 37"/>
    <property type="match status" value="1"/>
</dbReference>
<dbReference type="CDD" id="cd16660">
    <property type="entry name" value="RING-Ubox_RNF37"/>
    <property type="match status" value="1"/>
</dbReference>
<feature type="compositionally biased region" description="Low complexity" evidence="5">
    <location>
        <begin position="443"/>
        <end position="456"/>
    </location>
</feature>
<feature type="region of interest" description="Disordered" evidence="5">
    <location>
        <begin position="138"/>
        <end position="157"/>
    </location>
</feature>
<dbReference type="PANTHER" id="PTHR13492">
    <property type="entry name" value="RING FINGER PROTEIN 37"/>
    <property type="match status" value="1"/>
</dbReference>
<dbReference type="SUPFAM" id="SSF57850">
    <property type="entry name" value="RING/U-box"/>
    <property type="match status" value="2"/>
</dbReference>
<dbReference type="GO" id="GO:0031625">
    <property type="term" value="F:ubiquitin protein ligase binding"/>
    <property type="evidence" value="ECO:0007669"/>
    <property type="project" value="TreeGrafter"/>
</dbReference>
<sequence>MVRKTEAMVVNLCLPHFETTVHCNKLCADGYDVSNLLSGDPTLRRRGFKLEYFLRPPVQVTLQFQVRVEVCRVDVELWPCGMDLGRASRGLEIHTSSAALPPNQAQGRSQEGGQFLLVGRCELKDEVSVSFSQPCIRPRPAFPRPPPESSPEARRAELWSRGPQSLGAVTQLRICLPYGGAGSALGLRALAVWGLPARCCALQDLERIVRAHKDSLRVSAPVSPSPHPSAPSPDGPNTDTPSLHAPSSNAPIPEEFLDPLTQELMTLPLLLPSGAVIDSSTLEEYQRQEATWGRLPNDPFTGVPFSVDSKPLPCPQLKGRIDCFLLQAGGAGLGGREGQLGRTVQQEQPHPSRLTGCPPPQAQTQPSLHSSGQPQNGPALPMPTSSHSGPVLENAVCRRSAGDLTTEQTQESTSAQNQGPAPSSWTAVSALTRKRAPQIQRDSSGSSGTGPTTLPLQDVEGSTPPSPSDSQLPAKKARTETPSSRCPSELYCDSPLCNAGAGSSSHEQRLAESLDQALNSALSSFPAFTASHGRESSATESQASRTSEGESRCVLCSCSLSQYHSSLSAFRLPCGHLLCRPCLSLKHPPKVSSPPLRCPTCQTPAPSSAITRVHY</sequence>
<dbReference type="GO" id="GO:0005634">
    <property type="term" value="C:nucleus"/>
    <property type="evidence" value="ECO:0007669"/>
    <property type="project" value="TreeGrafter"/>
</dbReference>
<dbReference type="InterPro" id="IPR017907">
    <property type="entry name" value="Znf_RING_CS"/>
</dbReference>
<name>A0A9D3QD14_MEGAT</name>
<dbReference type="SMART" id="SM00184">
    <property type="entry name" value="RING"/>
    <property type="match status" value="1"/>
</dbReference>
<keyword evidence="8" id="KW-1185">Reference proteome</keyword>
<dbReference type="PROSITE" id="PS00518">
    <property type="entry name" value="ZF_RING_1"/>
    <property type="match status" value="1"/>
</dbReference>
<dbReference type="InterPro" id="IPR039925">
    <property type="entry name" value="RNF37_RING-Ubox"/>
</dbReference>
<feature type="compositionally biased region" description="Polar residues" evidence="5">
    <location>
        <begin position="415"/>
        <end position="429"/>
    </location>
</feature>
<dbReference type="FunFam" id="3.30.40.10:FF:000163">
    <property type="entry name" value="Putative ring finger protein 37"/>
    <property type="match status" value="1"/>
</dbReference>
<dbReference type="InterPro" id="IPR039847">
    <property type="entry name" value="Ubox5"/>
</dbReference>
<evidence type="ECO:0000256" key="5">
    <source>
        <dbReference type="SAM" id="MobiDB-lite"/>
    </source>
</evidence>
<evidence type="ECO:0000313" key="8">
    <source>
        <dbReference type="Proteomes" id="UP001046870"/>
    </source>
</evidence>
<dbReference type="Gene3D" id="3.30.40.10">
    <property type="entry name" value="Zinc/RING finger domain, C3HC4 (zinc finger)"/>
    <property type="match status" value="2"/>
</dbReference>
<proteinExistence type="predicted"/>
<dbReference type="Pfam" id="PF19318">
    <property type="entry name" value="DUF5918"/>
    <property type="match status" value="1"/>
</dbReference>
<keyword evidence="2 4" id="KW-0863">Zinc-finger</keyword>
<dbReference type="Proteomes" id="UP001046870">
    <property type="component" value="Chromosome 4"/>
</dbReference>
<evidence type="ECO:0000259" key="6">
    <source>
        <dbReference type="PROSITE" id="PS50089"/>
    </source>
</evidence>
<feature type="compositionally biased region" description="Polar residues" evidence="5">
    <location>
        <begin position="362"/>
        <end position="376"/>
    </location>
</feature>
<reference evidence="7" key="1">
    <citation type="submission" date="2021-01" db="EMBL/GenBank/DDBJ databases">
        <authorList>
            <person name="Zahm M."/>
            <person name="Roques C."/>
            <person name="Cabau C."/>
            <person name="Klopp C."/>
            <person name="Donnadieu C."/>
            <person name="Jouanno E."/>
            <person name="Lampietro C."/>
            <person name="Louis A."/>
            <person name="Herpin A."/>
            <person name="Echchiki A."/>
            <person name="Berthelot C."/>
            <person name="Parey E."/>
            <person name="Roest-Crollius H."/>
            <person name="Braasch I."/>
            <person name="Postlethwait J."/>
            <person name="Bobe J."/>
            <person name="Montfort J."/>
            <person name="Bouchez O."/>
            <person name="Begum T."/>
            <person name="Mejri S."/>
            <person name="Adams A."/>
            <person name="Chen W.-J."/>
            <person name="Guiguen Y."/>
        </authorList>
    </citation>
    <scope>NUCLEOTIDE SEQUENCE</scope>
    <source>
        <strain evidence="7">YG-15Mar2019-1</strain>
        <tissue evidence="7">Brain</tissue>
    </source>
</reference>
<dbReference type="AlphaFoldDB" id="A0A9D3QD14"/>
<dbReference type="PROSITE" id="PS50089">
    <property type="entry name" value="ZF_RING_2"/>
    <property type="match status" value="1"/>
</dbReference>
<evidence type="ECO:0000256" key="2">
    <source>
        <dbReference type="ARBA" id="ARBA00022771"/>
    </source>
</evidence>
<feature type="domain" description="RING-type" evidence="6">
    <location>
        <begin position="553"/>
        <end position="602"/>
    </location>
</feature>
<dbReference type="OrthoDB" id="20295at2759"/>
<feature type="compositionally biased region" description="Pro residues" evidence="5">
    <location>
        <begin position="223"/>
        <end position="234"/>
    </location>
</feature>
<keyword evidence="3" id="KW-0862">Zinc</keyword>
<dbReference type="GO" id="GO:0000209">
    <property type="term" value="P:protein polyubiquitination"/>
    <property type="evidence" value="ECO:0007669"/>
    <property type="project" value="TreeGrafter"/>
</dbReference>
<dbReference type="Pfam" id="PF04564">
    <property type="entry name" value="U-box"/>
    <property type="match status" value="1"/>
</dbReference>
<dbReference type="GO" id="GO:0034450">
    <property type="term" value="F:ubiquitin-ubiquitin ligase activity"/>
    <property type="evidence" value="ECO:0007669"/>
    <property type="project" value="TreeGrafter"/>
</dbReference>
<dbReference type="SMART" id="SM00504">
    <property type="entry name" value="Ubox"/>
    <property type="match status" value="1"/>
</dbReference>
<evidence type="ECO:0000256" key="1">
    <source>
        <dbReference type="ARBA" id="ARBA00022723"/>
    </source>
</evidence>
<evidence type="ECO:0000313" key="7">
    <source>
        <dbReference type="EMBL" id="KAG7481161.1"/>
    </source>
</evidence>
<dbReference type="InterPro" id="IPR045696">
    <property type="entry name" value="Ubox5_N"/>
</dbReference>
<feature type="compositionally biased region" description="Low complexity" evidence="5">
    <location>
        <begin position="405"/>
        <end position="414"/>
    </location>
</feature>
<dbReference type="EMBL" id="JAFDVH010000004">
    <property type="protein sequence ID" value="KAG7481161.1"/>
    <property type="molecule type" value="Genomic_DNA"/>
</dbReference>
<keyword evidence="1" id="KW-0479">Metal-binding</keyword>
<feature type="compositionally biased region" description="Polar residues" evidence="5">
    <location>
        <begin position="235"/>
        <end position="250"/>
    </location>
</feature>
<dbReference type="InterPro" id="IPR003613">
    <property type="entry name" value="Ubox_domain"/>
</dbReference>
<organism evidence="7 8">
    <name type="scientific">Megalops atlanticus</name>
    <name type="common">Tarpon</name>
    <name type="synonym">Clupea gigantea</name>
    <dbReference type="NCBI Taxonomy" id="7932"/>
    <lineage>
        <taxon>Eukaryota</taxon>
        <taxon>Metazoa</taxon>
        <taxon>Chordata</taxon>
        <taxon>Craniata</taxon>
        <taxon>Vertebrata</taxon>
        <taxon>Euteleostomi</taxon>
        <taxon>Actinopterygii</taxon>
        <taxon>Neopterygii</taxon>
        <taxon>Teleostei</taxon>
        <taxon>Elopiformes</taxon>
        <taxon>Megalopidae</taxon>
        <taxon>Megalops</taxon>
    </lineage>
</organism>
<feature type="compositionally biased region" description="Pro residues" evidence="5">
    <location>
        <begin position="140"/>
        <end position="149"/>
    </location>
</feature>